<accession>A0A1B9GFF0</accession>
<feature type="region of interest" description="Disordered" evidence="2">
    <location>
        <begin position="1"/>
        <end position="30"/>
    </location>
</feature>
<dbReference type="AlphaFoldDB" id="A0A1B9GFF0"/>
<dbReference type="KEGG" id="kbi:30205685"/>
<dbReference type="Gene3D" id="3.40.50.150">
    <property type="entry name" value="Vaccinia Virus protein VP39"/>
    <property type="match status" value="1"/>
</dbReference>
<evidence type="ECO:0000256" key="1">
    <source>
        <dbReference type="ARBA" id="ARBA00022679"/>
    </source>
</evidence>
<dbReference type="InterPro" id="IPR029063">
    <property type="entry name" value="SAM-dependent_MTases_sf"/>
</dbReference>
<reference evidence="3" key="3">
    <citation type="submission" date="2014-01" db="EMBL/GenBank/DDBJ databases">
        <title>Evolution of pathogenesis and genome organization in the Tremellales.</title>
        <authorList>
            <person name="Cuomo C."/>
            <person name="Litvintseva A."/>
            <person name="Heitman J."/>
            <person name="Chen Y."/>
            <person name="Sun S."/>
            <person name="Springer D."/>
            <person name="Dromer F."/>
            <person name="Young S."/>
            <person name="Zeng Q."/>
            <person name="Chapman S."/>
            <person name="Gujja S."/>
            <person name="Saif S."/>
            <person name="Birren B."/>
        </authorList>
    </citation>
    <scope>NUCLEOTIDE SEQUENCE</scope>
    <source>
        <strain evidence="3">CBS 10118</strain>
    </source>
</reference>
<dbReference type="GO" id="GO:0016740">
    <property type="term" value="F:transferase activity"/>
    <property type="evidence" value="ECO:0007669"/>
    <property type="project" value="UniProtKB-KW"/>
</dbReference>
<dbReference type="VEuPathDB" id="FungiDB:I302_01286"/>
<reference evidence="4" key="4">
    <citation type="submission" date="2024-02" db="EMBL/GenBank/DDBJ databases">
        <title>Comparative genomics of Cryptococcus and Kwoniella reveals pathogenesis evolution and contrasting modes of karyotype evolution via chromosome fusion or intercentromeric recombination.</title>
        <authorList>
            <person name="Coelho M.A."/>
            <person name="David-Palma M."/>
            <person name="Shea T."/>
            <person name="Bowers K."/>
            <person name="McGinley-Smith S."/>
            <person name="Mohammad A.W."/>
            <person name="Gnirke A."/>
            <person name="Yurkov A.M."/>
            <person name="Nowrousian M."/>
            <person name="Sun S."/>
            <person name="Cuomo C.A."/>
            <person name="Heitman J."/>
        </authorList>
    </citation>
    <scope>NUCLEOTIDE SEQUENCE</scope>
    <source>
        <strain evidence="4">CBS 10118</strain>
    </source>
</reference>
<dbReference type="Proteomes" id="UP000092730">
    <property type="component" value="Chromosome 1"/>
</dbReference>
<evidence type="ECO:0000313" key="3">
    <source>
        <dbReference type="EMBL" id="OCF29773.1"/>
    </source>
</evidence>
<evidence type="ECO:0008006" key="6">
    <source>
        <dbReference type="Google" id="ProtNLM"/>
    </source>
</evidence>
<reference evidence="3" key="1">
    <citation type="submission" date="2013-07" db="EMBL/GenBank/DDBJ databases">
        <title>The Genome Sequence of Cryptococcus bestiolae CBS10118.</title>
        <authorList>
            <consortium name="The Broad Institute Genome Sequencing Platform"/>
            <person name="Cuomo C."/>
            <person name="Litvintseva A."/>
            <person name="Chen Y."/>
            <person name="Heitman J."/>
            <person name="Sun S."/>
            <person name="Springer D."/>
            <person name="Dromer F."/>
            <person name="Young S.K."/>
            <person name="Zeng Q."/>
            <person name="Gargeya S."/>
            <person name="Fitzgerald M."/>
            <person name="Abouelleil A."/>
            <person name="Alvarado L."/>
            <person name="Berlin A.M."/>
            <person name="Chapman S.B."/>
            <person name="Dewar J."/>
            <person name="Goldberg J."/>
            <person name="Griggs A."/>
            <person name="Gujja S."/>
            <person name="Hansen M."/>
            <person name="Howarth C."/>
            <person name="Imamovic A."/>
            <person name="Larimer J."/>
            <person name="McCowan C."/>
            <person name="Murphy C."/>
            <person name="Pearson M."/>
            <person name="Priest M."/>
            <person name="Roberts A."/>
            <person name="Saif S."/>
            <person name="Shea T."/>
            <person name="Sykes S."/>
            <person name="Wortman J."/>
            <person name="Nusbaum C."/>
            <person name="Birren B."/>
        </authorList>
    </citation>
    <scope>NUCLEOTIDE SEQUENCE [LARGE SCALE GENOMIC DNA]</scope>
    <source>
        <strain evidence="3">CBS 10118</strain>
    </source>
</reference>
<dbReference type="SUPFAM" id="SSF53335">
    <property type="entry name" value="S-adenosyl-L-methionine-dependent methyltransferases"/>
    <property type="match status" value="1"/>
</dbReference>
<dbReference type="EMBL" id="KI894018">
    <property type="protein sequence ID" value="OCF29773.1"/>
    <property type="molecule type" value="Genomic_DNA"/>
</dbReference>
<keyword evidence="5" id="KW-1185">Reference proteome</keyword>
<dbReference type="EMBL" id="CP144541">
    <property type="protein sequence ID" value="WVW80613.1"/>
    <property type="molecule type" value="Genomic_DNA"/>
</dbReference>
<dbReference type="CDD" id="cd02440">
    <property type="entry name" value="AdoMet_MTases"/>
    <property type="match status" value="1"/>
</dbReference>
<feature type="compositionally biased region" description="Basic and acidic residues" evidence="2">
    <location>
        <begin position="11"/>
        <end position="29"/>
    </location>
</feature>
<dbReference type="Pfam" id="PF13489">
    <property type="entry name" value="Methyltransf_23"/>
    <property type="match status" value="1"/>
</dbReference>
<evidence type="ECO:0000256" key="2">
    <source>
        <dbReference type="SAM" id="MobiDB-lite"/>
    </source>
</evidence>
<dbReference type="STRING" id="1296100.A0A1B9GFF0"/>
<evidence type="ECO:0000313" key="4">
    <source>
        <dbReference type="EMBL" id="WVW80613.1"/>
    </source>
</evidence>
<organism evidence="3">
    <name type="scientific">Kwoniella bestiolae CBS 10118</name>
    <dbReference type="NCBI Taxonomy" id="1296100"/>
    <lineage>
        <taxon>Eukaryota</taxon>
        <taxon>Fungi</taxon>
        <taxon>Dikarya</taxon>
        <taxon>Basidiomycota</taxon>
        <taxon>Agaricomycotina</taxon>
        <taxon>Tremellomycetes</taxon>
        <taxon>Tremellales</taxon>
        <taxon>Cryptococcaceae</taxon>
        <taxon>Kwoniella</taxon>
    </lineage>
</organism>
<name>A0A1B9GFF0_9TREE</name>
<evidence type="ECO:0000313" key="5">
    <source>
        <dbReference type="Proteomes" id="UP000092730"/>
    </source>
</evidence>
<dbReference type="PANTHER" id="PTHR43861:SF3">
    <property type="entry name" value="PUTATIVE (AFU_ORTHOLOGUE AFUA_2G14390)-RELATED"/>
    <property type="match status" value="1"/>
</dbReference>
<dbReference type="RefSeq" id="XP_019050843.1">
    <property type="nucleotide sequence ID" value="XM_019187965.1"/>
</dbReference>
<reference evidence="4" key="2">
    <citation type="submission" date="2013-07" db="EMBL/GenBank/DDBJ databases">
        <authorList>
            <consortium name="The Broad Institute Genome Sequencing Platform"/>
            <person name="Cuomo C."/>
            <person name="Litvintseva A."/>
            <person name="Chen Y."/>
            <person name="Heitman J."/>
            <person name="Sun S."/>
            <person name="Springer D."/>
            <person name="Dromer F."/>
            <person name="Young S.K."/>
            <person name="Zeng Q."/>
            <person name="Gargeya S."/>
            <person name="Fitzgerald M."/>
            <person name="Abouelleil A."/>
            <person name="Alvarado L."/>
            <person name="Berlin A.M."/>
            <person name="Chapman S.B."/>
            <person name="Dewar J."/>
            <person name="Goldberg J."/>
            <person name="Griggs A."/>
            <person name="Gujja S."/>
            <person name="Hansen M."/>
            <person name="Howarth C."/>
            <person name="Imamovic A."/>
            <person name="Larimer J."/>
            <person name="McCowan C."/>
            <person name="Murphy C."/>
            <person name="Pearson M."/>
            <person name="Priest M."/>
            <person name="Roberts A."/>
            <person name="Saif S."/>
            <person name="Shea T."/>
            <person name="Sykes S."/>
            <person name="Wortman J."/>
            <person name="Nusbaum C."/>
            <person name="Birren B."/>
        </authorList>
    </citation>
    <scope>NUCLEOTIDE SEQUENCE</scope>
    <source>
        <strain evidence="4">CBS 10118</strain>
    </source>
</reference>
<feature type="region of interest" description="Disordered" evidence="2">
    <location>
        <begin position="254"/>
        <end position="280"/>
    </location>
</feature>
<dbReference type="PANTHER" id="PTHR43861">
    <property type="entry name" value="TRANS-ACONITATE 2-METHYLTRANSFERASE-RELATED"/>
    <property type="match status" value="1"/>
</dbReference>
<proteinExistence type="predicted"/>
<protein>
    <recommendedName>
        <fullName evidence="6">Methyltransferase type 11 domain-containing protein</fullName>
    </recommendedName>
</protein>
<dbReference type="GeneID" id="30205685"/>
<keyword evidence="1" id="KW-0808">Transferase</keyword>
<gene>
    <name evidence="3" type="ORF">I302_01286</name>
    <name evidence="4" type="ORF">I302_102599</name>
</gene>
<dbReference type="OrthoDB" id="3647at2759"/>
<sequence>MPEHQSSVEPVNRHGDAHSHSHGQGHDATEADSWANKDYLNNPEALKLAKMSYDFIIQSLTSAGIDKDVYAKWDVLEIGCGPGVVTRHLLPTFNSVHAIDNSQSMILLISQYLPPETHQNFSYSLHTLSPDSSRLFSSGVPLKSPVSEDLERELIPPRESFDLAVVNWVLHHVDDVPSFMGGAVGLLKEGGWLVITEMGRREGGDKIDEKPTPDGSFNAPDHYRSAYTPQSLIDVFESHGLVDVHAELTADMPVFGSKDREGGRKVPALIVRGRKGDQKR</sequence>